<dbReference type="KEGG" id="psi:S70_11825"/>
<dbReference type="NCBIfam" id="NF008019">
    <property type="entry name" value="PRK10749.1"/>
    <property type="match status" value="1"/>
</dbReference>
<gene>
    <name evidence="2" type="ordered locus">S70_11825</name>
</gene>
<dbReference type="PATRIC" id="fig|1157951.4.peg.2376"/>
<sequence>MTPEKLKENWLNRETQFSAFANGPLLDFWLRREEAEFLGVDDVPIRYVRFTHSLNNKAVVISPGRSESYMKYPEVAYDFYHLGFDVFIIDHRGQGRSGRMLDDPQKGHVEKFTDYIDDFAKFVELEVQCRHYLKCYALAHSMGSAILGGYLLRDNVTFDAAAFCAPMIGINLPIPHWLASFIVDRAELHRSVRNDYAISTGKWQPLPYLINVLTHSQERYRRYLRYYADYPELRLGGPTYHWLKESFAIGDELIARAGEIDVPLLVLEASEDKVVSNRELQAFCQSRQKAQTGREEKLPLVIEGAHHEILFEVDALRAMALNAICDFFEQY</sequence>
<dbReference type="GeneID" id="93521039"/>
<dbReference type="OrthoDB" id="9788260at2"/>
<evidence type="ECO:0000313" key="2">
    <source>
        <dbReference type="EMBL" id="AFH94212.1"/>
    </source>
</evidence>
<dbReference type="AlphaFoldDB" id="A0A140NQI2"/>
<dbReference type="EMBL" id="CP003488">
    <property type="protein sequence ID" value="AFH94212.1"/>
    <property type="molecule type" value="Genomic_DNA"/>
</dbReference>
<dbReference type="PANTHER" id="PTHR11614">
    <property type="entry name" value="PHOSPHOLIPASE-RELATED"/>
    <property type="match status" value="1"/>
</dbReference>
<proteinExistence type="predicted"/>
<evidence type="ECO:0000259" key="1">
    <source>
        <dbReference type="Pfam" id="PF12146"/>
    </source>
</evidence>
<dbReference type="HOGENOM" id="CLU_026209_10_1_6"/>
<name>A0A140NQI2_PROSM</name>
<dbReference type="RefSeq" id="WP_004915594.1">
    <property type="nucleotide sequence ID" value="NC_017731.1"/>
</dbReference>
<dbReference type="InterPro" id="IPR029058">
    <property type="entry name" value="AB_hydrolase_fold"/>
</dbReference>
<accession>A0A140NQI2</accession>
<keyword evidence="2" id="KW-0378">Hydrolase</keyword>
<reference evidence="2 3" key="1">
    <citation type="journal article" date="2012" name="J. Bacteriol.">
        <title>Complete Genome Sequence of Providencia stuartii Clinical Isolate MRSN 2154.</title>
        <authorList>
            <person name="Clifford R.J."/>
            <person name="Hang J."/>
            <person name="Riley M.C."/>
            <person name="Onmus-Leone F."/>
            <person name="Kuschner R.A."/>
            <person name="Lesho E.P."/>
            <person name="Waterman P.E."/>
        </authorList>
    </citation>
    <scope>NUCLEOTIDE SEQUENCE [LARGE SCALE GENOMIC DNA]</scope>
    <source>
        <strain evidence="2 3">MRSN 2154</strain>
    </source>
</reference>
<dbReference type="InterPro" id="IPR022742">
    <property type="entry name" value="Hydrolase_4"/>
</dbReference>
<protein>
    <submittedName>
        <fullName evidence="2">Lysophospholipase L2</fullName>
        <ecNumber evidence="2">3.1.1.5</ecNumber>
    </submittedName>
</protein>
<dbReference type="SUPFAM" id="SSF53474">
    <property type="entry name" value="alpha/beta-Hydrolases"/>
    <property type="match status" value="1"/>
</dbReference>
<dbReference type="Gene3D" id="3.40.50.1820">
    <property type="entry name" value="alpha/beta hydrolase"/>
    <property type="match status" value="1"/>
</dbReference>
<dbReference type="Pfam" id="PF12146">
    <property type="entry name" value="Hydrolase_4"/>
    <property type="match status" value="1"/>
</dbReference>
<dbReference type="GO" id="GO:0004622">
    <property type="term" value="F:phosphatidylcholine lysophospholipase activity"/>
    <property type="evidence" value="ECO:0007669"/>
    <property type="project" value="UniProtKB-EC"/>
</dbReference>
<reference evidence="3" key="2">
    <citation type="submission" date="2012-04" db="EMBL/GenBank/DDBJ databases">
        <title>Complete genome sequence of Providencia stuartii clinical isolate MRSN 2154.</title>
        <authorList>
            <person name="Clifford R.J."/>
            <person name="Hang J."/>
            <person name="Riley M.C."/>
            <person name="Onmus-Leone F."/>
            <person name="Kuschner R.A."/>
            <person name="Lesho E.P."/>
            <person name="Waterman P.E."/>
        </authorList>
    </citation>
    <scope>NUCLEOTIDE SEQUENCE [LARGE SCALE GENOMIC DNA]</scope>
    <source>
        <strain evidence="3">MRSN 2154</strain>
    </source>
</reference>
<dbReference type="InterPro" id="IPR051044">
    <property type="entry name" value="MAG_DAG_Lipase"/>
</dbReference>
<dbReference type="Proteomes" id="UP000005012">
    <property type="component" value="Chromosome"/>
</dbReference>
<dbReference type="EC" id="3.1.1.5" evidence="2"/>
<evidence type="ECO:0000313" key="3">
    <source>
        <dbReference type="Proteomes" id="UP000005012"/>
    </source>
</evidence>
<organism evidence="2 3">
    <name type="scientific">Providencia stuartii (strain MRSN 2154)</name>
    <dbReference type="NCBI Taxonomy" id="1157951"/>
    <lineage>
        <taxon>Bacteria</taxon>
        <taxon>Pseudomonadati</taxon>
        <taxon>Pseudomonadota</taxon>
        <taxon>Gammaproteobacteria</taxon>
        <taxon>Enterobacterales</taxon>
        <taxon>Morganellaceae</taxon>
        <taxon>Providencia</taxon>
    </lineage>
</organism>
<feature type="domain" description="Serine aminopeptidase S33" evidence="1">
    <location>
        <begin position="57"/>
        <end position="314"/>
    </location>
</feature>